<evidence type="ECO:0000313" key="3">
    <source>
        <dbReference type="EMBL" id="AIQ93252.1"/>
    </source>
</evidence>
<sequence length="100" mass="10511">MAFSPFSRAGAALLMLALPSGVAGAATRGEAQIRLAQGGIAIPSEAQLNRLEREAITTPPLDVSDPPPGVEPGTQRRHRDPQDRRNDRRLPGEGGACEAC</sequence>
<proteinExistence type="predicted"/>
<dbReference type="AlphaFoldDB" id="A0A089P0Q5"/>
<dbReference type="HOGENOM" id="CLU_2356494_0_0_5"/>
<dbReference type="STRING" id="693986.MOC_5497"/>
<reference evidence="3 4" key="1">
    <citation type="journal article" date="2014" name="PLoS ONE">
        <title>Genome Information of Methylobacterium oryzae, a Plant-Probiotic Methylotroph in the Phyllosphere.</title>
        <authorList>
            <person name="Kwak M.J."/>
            <person name="Jeong H."/>
            <person name="Madhaiyan M."/>
            <person name="Lee Y."/>
            <person name="Sa T.M."/>
            <person name="Oh T.K."/>
            <person name="Kim J.F."/>
        </authorList>
    </citation>
    <scope>NUCLEOTIDE SEQUENCE [LARGE SCALE GENOMIC DNA]</scope>
    <source>
        <strain evidence="3 4">CBMB20</strain>
    </source>
</reference>
<dbReference type="Proteomes" id="UP000029492">
    <property type="component" value="Chromosome"/>
</dbReference>
<dbReference type="RefSeq" id="WP_043759991.1">
    <property type="nucleotide sequence ID" value="NZ_CP003811.1"/>
</dbReference>
<feature type="region of interest" description="Disordered" evidence="1">
    <location>
        <begin position="55"/>
        <end position="100"/>
    </location>
</feature>
<evidence type="ECO:0000256" key="2">
    <source>
        <dbReference type="SAM" id="SignalP"/>
    </source>
</evidence>
<accession>A0A089P0Q5</accession>
<organism evidence="3 4">
    <name type="scientific">Methylobacterium oryzae CBMB20</name>
    <dbReference type="NCBI Taxonomy" id="693986"/>
    <lineage>
        <taxon>Bacteria</taxon>
        <taxon>Pseudomonadati</taxon>
        <taxon>Pseudomonadota</taxon>
        <taxon>Alphaproteobacteria</taxon>
        <taxon>Hyphomicrobiales</taxon>
        <taxon>Methylobacteriaceae</taxon>
        <taxon>Methylobacterium</taxon>
    </lineage>
</organism>
<feature type="chain" id="PRO_5001848228" evidence="2">
    <location>
        <begin position="26"/>
        <end position="100"/>
    </location>
</feature>
<evidence type="ECO:0000256" key="1">
    <source>
        <dbReference type="SAM" id="MobiDB-lite"/>
    </source>
</evidence>
<gene>
    <name evidence="3" type="ORF">MOC_5497</name>
</gene>
<protein>
    <submittedName>
        <fullName evidence="3">Protein of unassigned function</fullName>
    </submittedName>
</protein>
<dbReference type="EMBL" id="CP003811">
    <property type="protein sequence ID" value="AIQ93252.1"/>
    <property type="molecule type" value="Genomic_DNA"/>
</dbReference>
<dbReference type="KEGG" id="mor:MOC_5497"/>
<feature type="compositionally biased region" description="Basic and acidic residues" evidence="1">
    <location>
        <begin position="80"/>
        <end position="91"/>
    </location>
</feature>
<keyword evidence="4" id="KW-1185">Reference proteome</keyword>
<name>A0A089P0Q5_9HYPH</name>
<feature type="signal peptide" evidence="2">
    <location>
        <begin position="1"/>
        <end position="25"/>
    </location>
</feature>
<evidence type="ECO:0000313" key="4">
    <source>
        <dbReference type="Proteomes" id="UP000029492"/>
    </source>
</evidence>
<dbReference type="eggNOG" id="ENOG50310GZ">
    <property type="taxonomic scope" value="Bacteria"/>
</dbReference>
<keyword evidence="2" id="KW-0732">Signal</keyword>